<keyword evidence="2" id="KW-1185">Reference proteome</keyword>
<gene>
    <name evidence="1" type="ORF">N8T08_003800</name>
</gene>
<evidence type="ECO:0000313" key="2">
    <source>
        <dbReference type="Proteomes" id="UP001177260"/>
    </source>
</evidence>
<comment type="caution">
    <text evidence="1">The sequence shown here is derived from an EMBL/GenBank/DDBJ whole genome shotgun (WGS) entry which is preliminary data.</text>
</comment>
<protein>
    <submittedName>
        <fullName evidence="1">Uncharacterized protein</fullName>
    </submittedName>
</protein>
<proteinExistence type="predicted"/>
<dbReference type="Proteomes" id="UP001177260">
    <property type="component" value="Unassembled WGS sequence"/>
</dbReference>
<reference evidence="1 2" key="1">
    <citation type="journal article" date="2023" name="ACS Omega">
        <title>Identification of the Neoaspergillic Acid Biosynthesis Gene Cluster by Establishing an In Vitro CRISPR-Ribonucleoprotein Genetic System in Aspergillus melleus.</title>
        <authorList>
            <person name="Yuan B."/>
            <person name="Grau M.F."/>
            <person name="Murata R.M."/>
            <person name="Torok T."/>
            <person name="Venkateswaran K."/>
            <person name="Stajich J.E."/>
            <person name="Wang C.C.C."/>
        </authorList>
    </citation>
    <scope>NUCLEOTIDE SEQUENCE [LARGE SCALE GENOMIC DNA]</scope>
    <source>
        <strain evidence="1 2">IMV 1140</strain>
    </source>
</reference>
<organism evidence="1 2">
    <name type="scientific">Aspergillus melleus</name>
    <dbReference type="NCBI Taxonomy" id="138277"/>
    <lineage>
        <taxon>Eukaryota</taxon>
        <taxon>Fungi</taxon>
        <taxon>Dikarya</taxon>
        <taxon>Ascomycota</taxon>
        <taxon>Pezizomycotina</taxon>
        <taxon>Eurotiomycetes</taxon>
        <taxon>Eurotiomycetidae</taxon>
        <taxon>Eurotiales</taxon>
        <taxon>Aspergillaceae</taxon>
        <taxon>Aspergillus</taxon>
        <taxon>Aspergillus subgen. Circumdati</taxon>
    </lineage>
</organism>
<dbReference type="EMBL" id="JAOPJF010000021">
    <property type="protein sequence ID" value="KAK1145854.1"/>
    <property type="molecule type" value="Genomic_DNA"/>
</dbReference>
<accession>A0ACC3B5T6</accession>
<sequence length="556" mass="59570">MAATTPSTTPFQIPQHVTALLSHLTSRPGVQSTFILSRKDGSIIQSTGLIASKPVSNSPSASASSQAAPGVSPSEEPGPESQPQAQPPALGSPTSPSADPVSPLAPTTTAATATTTSTGTATSPPTQHSTATATTPYQPSHAEALAAHVFAFVASATDLSVSLSRPPGTENQQAGSRSVAESGFSAGGVQEQGLNGVSSSGGGREDGEGGEGSDREDDDEVKLLRMRTKKHEIVVVPDRNQVPSGAKIPPSPFRIHVPDEDLEELQLLVKLSKIAPPTFESNFTEFLPLLSLIKQRYGPASLPYHFIVPSLPGYTFSSGPPTDRDFGTEDIAKVINQVMVNLGFESYVAQAGDIGSKVARILAVDYEACKVNACFVQKPASVADSELTESETQNLQRAQWFALWGSGYYVEQGTRTSTIGNAIATNPMALLAWIGEKFLDWVDDRDPLSLETILKSVTLYWLTGTLPRSIYTYREAFPPPPALHAMDPRWYIQKPFGYSYFPRELIPAPKAWVATTGNLVFCNYHEKGGHFAALERPKELLDDVLAFVEQVKEDFA</sequence>
<evidence type="ECO:0000313" key="1">
    <source>
        <dbReference type="EMBL" id="KAK1145854.1"/>
    </source>
</evidence>
<name>A0ACC3B5T6_9EURO</name>